<evidence type="ECO:0000256" key="1">
    <source>
        <dbReference type="SAM" id="MobiDB-lite"/>
    </source>
</evidence>
<dbReference type="EMBL" id="AMZH03000178">
    <property type="protein sequence ID" value="RRT85103.1"/>
    <property type="molecule type" value="Genomic_DNA"/>
</dbReference>
<feature type="compositionally biased region" description="Basic and acidic residues" evidence="1">
    <location>
        <begin position="130"/>
        <end position="141"/>
    </location>
</feature>
<reference evidence="2 3" key="1">
    <citation type="journal article" date="2014" name="Agronomy (Basel)">
        <title>A Draft Genome Sequence for Ensete ventricosum, the Drought-Tolerant Tree Against Hunger.</title>
        <authorList>
            <person name="Harrison J."/>
            <person name="Moore K.A."/>
            <person name="Paszkiewicz K."/>
            <person name="Jones T."/>
            <person name="Grant M."/>
            <person name="Ambacheew D."/>
            <person name="Muzemil S."/>
            <person name="Studholme D.J."/>
        </authorList>
    </citation>
    <scope>NUCLEOTIDE SEQUENCE [LARGE SCALE GENOMIC DNA]</scope>
</reference>
<dbReference type="AlphaFoldDB" id="A0A427B9J8"/>
<feature type="region of interest" description="Disordered" evidence="1">
    <location>
        <begin position="45"/>
        <end position="91"/>
    </location>
</feature>
<proteinExistence type="predicted"/>
<feature type="compositionally biased region" description="Polar residues" evidence="1">
    <location>
        <begin position="45"/>
        <end position="56"/>
    </location>
</feature>
<sequence length="156" mass="18027">MRLWNYVSTFSNLTGERLHEIYSKLKEEQNDAGVGPSYINSYGTLNSNQFPTLNNDLQRRQRPYQHSSQPSEAFHRNQSTGKSEAWKRRKRSEMDNQLLMHSHCQPDMMSNGVRLNEQTNSAGILGRGPVEMRRYPNDRPNRAHPGRFPPGQGHMS</sequence>
<evidence type="ECO:0000313" key="2">
    <source>
        <dbReference type="EMBL" id="RRT85103.1"/>
    </source>
</evidence>
<feature type="compositionally biased region" description="Polar residues" evidence="1">
    <location>
        <begin position="64"/>
        <end position="82"/>
    </location>
</feature>
<dbReference type="Proteomes" id="UP000287651">
    <property type="component" value="Unassembled WGS sequence"/>
</dbReference>
<evidence type="ECO:0000313" key="3">
    <source>
        <dbReference type="Proteomes" id="UP000287651"/>
    </source>
</evidence>
<gene>
    <name evidence="2" type="ORF">B296_00012138</name>
</gene>
<evidence type="ECO:0008006" key="4">
    <source>
        <dbReference type="Google" id="ProtNLM"/>
    </source>
</evidence>
<protein>
    <recommendedName>
        <fullName evidence="4">Chromodomain-helicase-DNA-binding protein 1-like C-terminal domain-containing protein</fullName>
    </recommendedName>
</protein>
<name>A0A427B9J8_ENSVE</name>
<accession>A0A427B9J8</accession>
<feature type="region of interest" description="Disordered" evidence="1">
    <location>
        <begin position="120"/>
        <end position="156"/>
    </location>
</feature>
<comment type="caution">
    <text evidence="2">The sequence shown here is derived from an EMBL/GenBank/DDBJ whole genome shotgun (WGS) entry which is preliminary data.</text>
</comment>
<organism evidence="2 3">
    <name type="scientific">Ensete ventricosum</name>
    <name type="common">Abyssinian banana</name>
    <name type="synonym">Musa ensete</name>
    <dbReference type="NCBI Taxonomy" id="4639"/>
    <lineage>
        <taxon>Eukaryota</taxon>
        <taxon>Viridiplantae</taxon>
        <taxon>Streptophyta</taxon>
        <taxon>Embryophyta</taxon>
        <taxon>Tracheophyta</taxon>
        <taxon>Spermatophyta</taxon>
        <taxon>Magnoliopsida</taxon>
        <taxon>Liliopsida</taxon>
        <taxon>Zingiberales</taxon>
        <taxon>Musaceae</taxon>
        <taxon>Ensete</taxon>
    </lineage>
</organism>